<comment type="similarity">
    <text evidence="1">Belongs to the EamA transporter family.</text>
</comment>
<dbReference type="AlphaFoldDB" id="A0AAJ5ZIE8"/>
<feature type="transmembrane region" description="Helical" evidence="2">
    <location>
        <begin position="151"/>
        <end position="172"/>
    </location>
</feature>
<dbReference type="Proteomes" id="UP001219901">
    <property type="component" value="Chromosome"/>
</dbReference>
<evidence type="ECO:0000313" key="4">
    <source>
        <dbReference type="EMBL" id="MDG0866512.1"/>
    </source>
</evidence>
<feature type="transmembrane region" description="Helical" evidence="2">
    <location>
        <begin position="219"/>
        <end position="239"/>
    </location>
</feature>
<gene>
    <name evidence="4" type="ORF">GKO46_05420</name>
    <name evidence="5" type="ORF">GKO48_13665</name>
</gene>
<feature type="transmembrane region" description="Helical" evidence="2">
    <location>
        <begin position="6"/>
        <end position="27"/>
    </location>
</feature>
<evidence type="ECO:0000313" key="5">
    <source>
        <dbReference type="EMBL" id="WFG40604.1"/>
    </source>
</evidence>
<reference evidence="6 7" key="1">
    <citation type="submission" date="2019-11" db="EMBL/GenBank/DDBJ databases">
        <authorList>
            <person name="Cho J.-C."/>
        </authorList>
    </citation>
    <scope>NUCLEOTIDE SEQUENCE [LARGE SCALE GENOMIC DNA]</scope>
    <source>
        <strain evidence="5 6">JH1073</strain>
        <strain evidence="4 7">JH702</strain>
    </source>
</reference>
<feature type="transmembrane region" description="Helical" evidence="2">
    <location>
        <begin position="92"/>
        <end position="114"/>
    </location>
</feature>
<feature type="domain" description="EamA" evidence="3">
    <location>
        <begin position="4"/>
        <end position="137"/>
    </location>
</feature>
<keyword evidence="2" id="KW-0812">Transmembrane</keyword>
<reference evidence="6" key="3">
    <citation type="submission" date="2023-06" db="EMBL/GenBank/DDBJ databases">
        <title>Pangenomics reveal diversification of enzyme families and niche specialization in globally abundant SAR202 bacteria.</title>
        <authorList>
            <person name="Saw J.H.W."/>
        </authorList>
    </citation>
    <scope>NUCLEOTIDE SEQUENCE [LARGE SCALE GENOMIC DNA]</scope>
    <source>
        <strain evidence="6">JH1073</strain>
    </source>
</reference>
<dbReference type="SUPFAM" id="SSF103481">
    <property type="entry name" value="Multidrug resistance efflux transporter EmrE"/>
    <property type="match status" value="1"/>
</dbReference>
<keyword evidence="6" id="KW-1185">Reference proteome</keyword>
<dbReference type="Gene3D" id="1.10.3730.20">
    <property type="match status" value="1"/>
</dbReference>
<dbReference type="GO" id="GO:0016020">
    <property type="term" value="C:membrane"/>
    <property type="evidence" value="ECO:0007669"/>
    <property type="project" value="InterPro"/>
</dbReference>
<dbReference type="Proteomes" id="UP001321249">
    <property type="component" value="Unassembled WGS sequence"/>
</dbReference>
<reference evidence="5" key="2">
    <citation type="journal article" date="2023" name="Nat. Commun.">
        <title>Cultivation of marine bacteria of the SAR202 clade.</title>
        <authorList>
            <person name="Lim Y."/>
            <person name="Seo J.H."/>
            <person name="Giovannoni S.J."/>
            <person name="Kang I."/>
            <person name="Cho J.C."/>
        </authorList>
    </citation>
    <scope>NUCLEOTIDE SEQUENCE</scope>
    <source>
        <strain evidence="5">JH1073</strain>
    </source>
</reference>
<dbReference type="PANTHER" id="PTHR22911">
    <property type="entry name" value="ACYL-MALONYL CONDENSING ENZYME-RELATED"/>
    <property type="match status" value="1"/>
</dbReference>
<feature type="transmembrane region" description="Helical" evidence="2">
    <location>
        <begin position="281"/>
        <end position="300"/>
    </location>
</feature>
<dbReference type="EMBL" id="CP046147">
    <property type="protein sequence ID" value="WFG40604.1"/>
    <property type="molecule type" value="Genomic_DNA"/>
</dbReference>
<keyword evidence="2" id="KW-0472">Membrane</keyword>
<dbReference type="EMBL" id="WMBE01000002">
    <property type="protein sequence ID" value="MDG0866512.1"/>
    <property type="molecule type" value="Genomic_DNA"/>
</dbReference>
<dbReference type="InterPro" id="IPR037185">
    <property type="entry name" value="EmrE-like"/>
</dbReference>
<dbReference type="InterPro" id="IPR000620">
    <property type="entry name" value="EamA_dom"/>
</dbReference>
<name>A0AAJ5ZIE8_9CHLR</name>
<proteinExistence type="inferred from homology"/>
<accession>A0AAJ5ZIE8</accession>
<evidence type="ECO:0000256" key="2">
    <source>
        <dbReference type="SAM" id="Phobius"/>
    </source>
</evidence>
<feature type="transmembrane region" description="Helical" evidence="2">
    <location>
        <begin position="245"/>
        <end position="269"/>
    </location>
</feature>
<dbReference type="RefSeq" id="WP_342823986.1">
    <property type="nucleotide sequence ID" value="NZ_CP046146.1"/>
</dbReference>
<evidence type="ECO:0000259" key="3">
    <source>
        <dbReference type="Pfam" id="PF00892"/>
    </source>
</evidence>
<feature type="transmembrane region" description="Helical" evidence="2">
    <location>
        <begin position="178"/>
        <end position="198"/>
    </location>
</feature>
<feature type="transmembrane region" description="Helical" evidence="2">
    <location>
        <begin position="39"/>
        <end position="59"/>
    </location>
</feature>
<evidence type="ECO:0000313" key="6">
    <source>
        <dbReference type="Proteomes" id="UP001219901"/>
    </source>
</evidence>
<protein>
    <submittedName>
        <fullName evidence="5">EamA family transporter</fullName>
    </submittedName>
</protein>
<keyword evidence="2" id="KW-1133">Transmembrane helix</keyword>
<dbReference type="Pfam" id="PF00892">
    <property type="entry name" value="EamA"/>
    <property type="match status" value="1"/>
</dbReference>
<evidence type="ECO:0000313" key="7">
    <source>
        <dbReference type="Proteomes" id="UP001321249"/>
    </source>
</evidence>
<dbReference type="PANTHER" id="PTHR22911:SF137">
    <property type="entry name" value="SOLUTE CARRIER FAMILY 35 MEMBER G2-RELATED"/>
    <property type="match status" value="1"/>
</dbReference>
<sequence length="301" mass="31994">MELSWVLPAIASPFVYALVSIGDKWILSTLKLRIESFNQFVGGTQLIIALAILVILGLPDAPFESIASAFGGGMIWGLALILLFWTLRSEEIGRVVPVSQTSPVFAAILGVVFLGEHLAWWGWLAVLLVVAGAAIVSADPQKIMSGGFKKVYLWVVLAAALIGIAQVLLKISSEHLGVWHNMSIRGSGLFLTLALPVLRPSVVKDLVTFITTKRTAIPVLITEGIGPIFGNGFLLLALANGPVSLVSALLGTRPIFILLITLAFAPIAKRALNEQFSRSDVVTKVVSTVAVVTGVVIISLA</sequence>
<feature type="transmembrane region" description="Helical" evidence="2">
    <location>
        <begin position="65"/>
        <end position="85"/>
    </location>
</feature>
<evidence type="ECO:0000256" key="1">
    <source>
        <dbReference type="ARBA" id="ARBA00007362"/>
    </source>
</evidence>
<organism evidence="5 6">
    <name type="scientific">Candidatus Lucifugimonas marina</name>
    <dbReference type="NCBI Taxonomy" id="3038979"/>
    <lineage>
        <taxon>Bacteria</taxon>
        <taxon>Bacillati</taxon>
        <taxon>Chloroflexota</taxon>
        <taxon>Dehalococcoidia</taxon>
        <taxon>SAR202 cluster</taxon>
        <taxon>Candidatus Lucifugimonadales</taxon>
        <taxon>Candidatus Lucifugimonadaceae</taxon>
        <taxon>Candidatus Lucifugimonas</taxon>
    </lineage>
</organism>
<feature type="transmembrane region" description="Helical" evidence="2">
    <location>
        <begin position="120"/>
        <end position="139"/>
    </location>
</feature>